<reference evidence="1 2" key="1">
    <citation type="submission" date="2022-06" db="EMBL/GenBank/DDBJ databases">
        <title>Genomic Encyclopedia of Archaeal and Bacterial Type Strains, Phase II (KMG-II): from individual species to whole genera.</title>
        <authorList>
            <person name="Goeker M."/>
        </authorList>
    </citation>
    <scope>NUCLEOTIDE SEQUENCE [LARGE SCALE GENOMIC DNA]</scope>
    <source>
        <strain evidence="1 2">DSM 44255</strain>
    </source>
</reference>
<protein>
    <submittedName>
        <fullName evidence="1">Uncharacterized protein</fullName>
    </submittedName>
</protein>
<evidence type="ECO:0000313" key="2">
    <source>
        <dbReference type="Proteomes" id="UP001205185"/>
    </source>
</evidence>
<sequence>MVVLRAKSSAKFLPDEVWELSIKVPELGLADLLVRMFTRWAVEAGQRLPRELVVEVRGWANSLDDALGKFPMVARPLVTMAGFVANVQVDEPEVHLAFDSTPMRSERGFVETYLPDESGVVGQGRVIHVPSLVAACLALRTMPRDGARLSRALRHYELALRRWYLGGEWLALNHLWIAAETLTKAVIRNAMATRRVSEQELAHEFGVVTDDPDRPRWKEILQARVREALVFNGDNNAYKTTKDASDGLEHGMWDLDKVATHANQVIDATFGHIRRTIVDLLAVPEDTATRLLATTPLDVQSLRKVIRGRLIGTAADPAPEGEMYPRLHWTTGIESAIDGRAVEMNHREQMTLLVHPDIGFQLDRIEVHGRPVDGQAPINLTDDGLVVSMTPASPALQLRRATALLIEESLANGLLPDRSIGHRFAFTLYGQAVAFFHSISKLIDFGHPIEALPVLRALVTLSARFKEMADPTGPGLGIAVRLALDSVDQHHPDVSLERQQEVLAAAAGFDLKVPEASTDPRSSTIYQRLRMEMLLADLTSVGAVQTAGMHLFDGHPTFRVQQPSGPLTDLVSSAAAIAALNVLRNAATVLEWPLDTDKLVALLDRAHSANEAAAQSDLSSSG</sequence>
<dbReference type="EMBL" id="JAMTCO010000001">
    <property type="protein sequence ID" value="MCP2267980.1"/>
    <property type="molecule type" value="Genomic_DNA"/>
</dbReference>
<evidence type="ECO:0000313" key="1">
    <source>
        <dbReference type="EMBL" id="MCP2267980.1"/>
    </source>
</evidence>
<name>A0ABT1I5T9_9PSEU</name>
<dbReference type="Proteomes" id="UP001205185">
    <property type="component" value="Unassembled WGS sequence"/>
</dbReference>
<comment type="caution">
    <text evidence="1">The sequence shown here is derived from an EMBL/GenBank/DDBJ whole genome shotgun (WGS) entry which is preliminary data.</text>
</comment>
<proteinExistence type="predicted"/>
<accession>A0ABT1I5T9</accession>
<gene>
    <name evidence="1" type="ORF">LV75_000462</name>
</gene>
<keyword evidence="2" id="KW-1185">Reference proteome</keyword>
<organism evidence="1 2">
    <name type="scientific">Actinokineospora diospyrosa</name>
    <dbReference type="NCBI Taxonomy" id="103728"/>
    <lineage>
        <taxon>Bacteria</taxon>
        <taxon>Bacillati</taxon>
        <taxon>Actinomycetota</taxon>
        <taxon>Actinomycetes</taxon>
        <taxon>Pseudonocardiales</taxon>
        <taxon>Pseudonocardiaceae</taxon>
        <taxon>Actinokineospora</taxon>
    </lineage>
</organism>